<accession>A0A4Y2KMS4</accession>
<dbReference type="GO" id="GO:0006281">
    <property type="term" value="P:DNA repair"/>
    <property type="evidence" value="ECO:0007669"/>
    <property type="project" value="InterPro"/>
</dbReference>
<gene>
    <name evidence="3" type="ORF">AVEN_70975_1</name>
</gene>
<dbReference type="AlphaFoldDB" id="A0A4Y2KMS4"/>
<proteinExistence type="predicted"/>
<dbReference type="PROSITE" id="PS00726">
    <property type="entry name" value="AP_NUCLEASE_F1_1"/>
    <property type="match status" value="1"/>
</dbReference>
<evidence type="ECO:0000313" key="3">
    <source>
        <dbReference type="EMBL" id="GBN03661.1"/>
    </source>
</evidence>
<evidence type="ECO:0000259" key="2">
    <source>
        <dbReference type="Pfam" id="PF14529"/>
    </source>
</evidence>
<dbReference type="Gene3D" id="3.60.10.10">
    <property type="entry name" value="Endonuclease/exonuclease/phosphatase"/>
    <property type="match status" value="1"/>
</dbReference>
<protein>
    <recommendedName>
        <fullName evidence="2">Endonuclease/exonuclease/phosphatase domain-containing protein</fullName>
    </recommendedName>
</protein>
<dbReference type="InterPro" id="IPR036691">
    <property type="entry name" value="Endo/exonu/phosph_ase_sf"/>
</dbReference>
<dbReference type="GO" id="GO:0003677">
    <property type="term" value="F:DNA binding"/>
    <property type="evidence" value="ECO:0007669"/>
    <property type="project" value="InterPro"/>
</dbReference>
<dbReference type="OrthoDB" id="6471445at2759"/>
<dbReference type="InterPro" id="IPR005135">
    <property type="entry name" value="Endo/exonuclease/phosphatase"/>
</dbReference>
<dbReference type="Pfam" id="PF14529">
    <property type="entry name" value="Exo_endo_phos_2"/>
    <property type="match status" value="1"/>
</dbReference>
<dbReference type="PANTHER" id="PTHR33273">
    <property type="entry name" value="DOMAIN-CONTAINING PROTEIN, PUTATIVE-RELATED"/>
    <property type="match status" value="1"/>
</dbReference>
<dbReference type="PANTHER" id="PTHR33273:SF4">
    <property type="entry name" value="ENDONUCLEASE_EXONUCLEASE_PHOSPHATASE DOMAIN-CONTAINING PROTEIN"/>
    <property type="match status" value="1"/>
</dbReference>
<reference evidence="3 4" key="1">
    <citation type="journal article" date="2019" name="Sci. Rep.">
        <title>Orb-weaving spider Araneus ventricosus genome elucidates the spidroin gene catalogue.</title>
        <authorList>
            <person name="Kono N."/>
            <person name="Nakamura H."/>
            <person name="Ohtoshi R."/>
            <person name="Moran D.A.P."/>
            <person name="Shinohara A."/>
            <person name="Yoshida Y."/>
            <person name="Fujiwara M."/>
            <person name="Mori M."/>
            <person name="Tomita M."/>
            <person name="Arakawa K."/>
        </authorList>
    </citation>
    <scope>NUCLEOTIDE SEQUENCE [LARGE SCALE GENOMIC DNA]</scope>
</reference>
<dbReference type="InterPro" id="IPR020847">
    <property type="entry name" value="AP_endonuclease_F1_BS"/>
</dbReference>
<dbReference type="Proteomes" id="UP000499080">
    <property type="component" value="Unassembled WGS sequence"/>
</dbReference>
<dbReference type="EMBL" id="BGPR01004817">
    <property type="protein sequence ID" value="GBN03661.1"/>
    <property type="molecule type" value="Genomic_DNA"/>
</dbReference>
<sequence>INPDVIAVQETKLRFTNRTSIANYFFYSTLSRTRRDIRGTRIFIKNNIHHTDYPNPSLRQIERTIIAIHHPTSQDNINIISTYLPPCSDSSFTHDIEALIQTNYRTILIWDFNAKHLNWNCERANLIGMRINSYAKKLKLKIIAPDHPTRFSKNTDIIDFAIARNIDYHYSIKSIIDLTSDHLPIILHLNTNEINIEDNYHLIPHWNKFRDYLITQTNYHPKINTKLKIEKETDQLTEDIINAFKLTARMKKNDSYETPPEIRAQTTHTNRLRKI</sequence>
<keyword evidence="4" id="KW-1185">Reference proteome</keyword>
<dbReference type="SUPFAM" id="SSF56219">
    <property type="entry name" value="DNase I-like"/>
    <property type="match status" value="1"/>
</dbReference>
<feature type="domain" description="Endonuclease/exonuclease/phosphatase" evidence="2">
    <location>
        <begin position="77"/>
        <end position="186"/>
    </location>
</feature>
<dbReference type="GO" id="GO:0004519">
    <property type="term" value="F:endonuclease activity"/>
    <property type="evidence" value="ECO:0007669"/>
    <property type="project" value="InterPro"/>
</dbReference>
<comment type="caution">
    <text evidence="3">The sequence shown here is derived from an EMBL/GenBank/DDBJ whole genome shotgun (WGS) entry which is preliminary data.</text>
</comment>
<name>A0A4Y2KMS4_ARAVE</name>
<evidence type="ECO:0000256" key="1">
    <source>
        <dbReference type="SAM" id="MobiDB-lite"/>
    </source>
</evidence>
<feature type="region of interest" description="Disordered" evidence="1">
    <location>
        <begin position="255"/>
        <end position="275"/>
    </location>
</feature>
<evidence type="ECO:0000313" key="4">
    <source>
        <dbReference type="Proteomes" id="UP000499080"/>
    </source>
</evidence>
<organism evidence="3 4">
    <name type="scientific">Araneus ventricosus</name>
    <name type="common">Orbweaver spider</name>
    <name type="synonym">Epeira ventricosa</name>
    <dbReference type="NCBI Taxonomy" id="182803"/>
    <lineage>
        <taxon>Eukaryota</taxon>
        <taxon>Metazoa</taxon>
        <taxon>Ecdysozoa</taxon>
        <taxon>Arthropoda</taxon>
        <taxon>Chelicerata</taxon>
        <taxon>Arachnida</taxon>
        <taxon>Araneae</taxon>
        <taxon>Araneomorphae</taxon>
        <taxon>Entelegynae</taxon>
        <taxon>Araneoidea</taxon>
        <taxon>Araneidae</taxon>
        <taxon>Araneus</taxon>
    </lineage>
</organism>
<feature type="non-terminal residue" evidence="3">
    <location>
        <position position="1"/>
    </location>
</feature>